<gene>
    <name evidence="2" type="ORF">ABFW12_22960</name>
</gene>
<dbReference type="Proteomes" id="UP001558474">
    <property type="component" value="Unassembled WGS sequence"/>
</dbReference>
<evidence type="ECO:0000256" key="1">
    <source>
        <dbReference type="SAM" id="MobiDB-lite"/>
    </source>
</evidence>
<name>A0ABV3VI66_9MYCO</name>
<evidence type="ECO:0000313" key="2">
    <source>
        <dbReference type="EMBL" id="MEX3741092.1"/>
    </source>
</evidence>
<keyword evidence="3" id="KW-1185">Reference proteome</keyword>
<evidence type="ECO:0000313" key="3">
    <source>
        <dbReference type="Proteomes" id="UP001558474"/>
    </source>
</evidence>
<dbReference type="Pfam" id="PF17236">
    <property type="entry name" value="SU10_MCP"/>
    <property type="match status" value="1"/>
</dbReference>
<feature type="region of interest" description="Disordered" evidence="1">
    <location>
        <begin position="52"/>
        <end position="76"/>
    </location>
</feature>
<dbReference type="InterPro" id="IPR035198">
    <property type="entry name" value="SU10_MCP"/>
</dbReference>
<reference evidence="2 3" key="1">
    <citation type="submission" date="2024-04" db="EMBL/GenBank/DDBJ databases">
        <title>Genomic Markers of Mycobacteria.</title>
        <authorList>
            <person name="Soliman M.S."/>
            <person name="Elkholy A."/>
            <person name="Soliman N.S."/>
            <person name="Abbas A."/>
            <person name="Khayrat S."/>
            <person name="Shawky S."/>
        </authorList>
    </citation>
    <scope>NUCLEOTIDE SEQUENCE [LARGE SCALE GENOMIC DNA]</scope>
    <source>
        <strain evidence="2 3">Egy-CU-AM5</strain>
    </source>
</reference>
<organism evidence="2 3">
    <name type="scientific">Mycolicibacterium porcinum</name>
    <dbReference type="NCBI Taxonomy" id="39693"/>
    <lineage>
        <taxon>Bacteria</taxon>
        <taxon>Bacillati</taxon>
        <taxon>Actinomycetota</taxon>
        <taxon>Actinomycetes</taxon>
        <taxon>Mycobacteriales</taxon>
        <taxon>Mycobacteriaceae</taxon>
        <taxon>Mycolicibacterium</taxon>
    </lineage>
</organism>
<protein>
    <submittedName>
        <fullName evidence="2">DUF5309 family protein</fullName>
    </submittedName>
</protein>
<feature type="compositionally biased region" description="Polar residues" evidence="1">
    <location>
        <begin position="54"/>
        <end position="64"/>
    </location>
</feature>
<dbReference type="RefSeq" id="WP_368573791.1">
    <property type="nucleotide sequence ID" value="NZ_JBDLOU010000058.1"/>
</dbReference>
<proteinExistence type="predicted"/>
<sequence>MATVSGQGTTFNLPNYTGLLFNVAPQDTPLLTAIGGLAGGVPCTAREFEWQTEGLESSSANNSKVEGAPAPTASEVSRANVSNVCEIHYESVEISYTKLAAVGQLDGINTADGFNPVQDELSHQLSLKLKKMAIDVEMSFQAGTYAKPATNATARTTRGMLNVPTTNVFANGGTARALSKAIIDQALSDMYLNGSPLHEGTTVLWVHPKTKIKLTDLYTTATLNQPTMTRNIGGVAVDTLVTDSGVFGIKASRYMPQGEILISDLSVLRPRFLRLDDGSMMKMEELGRTGASKKWDIYFEIGLEYGPEVYHGIIADLS</sequence>
<accession>A0ABV3VI66</accession>
<comment type="caution">
    <text evidence="2">The sequence shown here is derived from an EMBL/GenBank/DDBJ whole genome shotgun (WGS) entry which is preliminary data.</text>
</comment>
<dbReference type="EMBL" id="JBDLOU010000058">
    <property type="protein sequence ID" value="MEX3741092.1"/>
    <property type="molecule type" value="Genomic_DNA"/>
</dbReference>